<dbReference type="KEGG" id="elux:BTN50_0450"/>
<organism evidence="1 2">
    <name type="scientific">Candidatus Enterovibrio altilux</name>
    <dbReference type="NCBI Taxonomy" id="1927128"/>
    <lineage>
        <taxon>Bacteria</taxon>
        <taxon>Pseudomonadati</taxon>
        <taxon>Pseudomonadota</taxon>
        <taxon>Gammaproteobacteria</taxon>
        <taxon>Vibrionales</taxon>
        <taxon>Vibrionaceae</taxon>
        <taxon>Enterovibrio</taxon>
    </lineage>
</organism>
<reference evidence="2" key="1">
    <citation type="submission" date="2017-04" db="EMBL/GenBank/DDBJ databases">
        <title>Genome evolution of the luminous symbionts of deep sea anglerfish.</title>
        <authorList>
            <person name="Hendry T.A."/>
        </authorList>
    </citation>
    <scope>NUCLEOTIDE SEQUENCE [LARGE SCALE GENOMIC DNA]</scope>
</reference>
<dbReference type="Proteomes" id="UP000218160">
    <property type="component" value="Chromosome 1"/>
</dbReference>
<evidence type="ECO:0000313" key="2">
    <source>
        <dbReference type="Proteomes" id="UP000218160"/>
    </source>
</evidence>
<accession>A0A291B7L2</accession>
<gene>
    <name evidence="1" type="ORF">BTN50_0450</name>
</gene>
<name>A0A291B7L2_9GAMM</name>
<dbReference type="EMBL" id="CP020660">
    <property type="protein sequence ID" value="ATF08980.1"/>
    <property type="molecule type" value="Genomic_DNA"/>
</dbReference>
<protein>
    <submittedName>
        <fullName evidence="1">Mobile element protein</fullName>
    </submittedName>
</protein>
<keyword evidence="2" id="KW-1185">Reference proteome</keyword>
<evidence type="ECO:0000313" key="1">
    <source>
        <dbReference type="EMBL" id="ATF08980.1"/>
    </source>
</evidence>
<proteinExistence type="predicted"/>
<sequence>MTDGEVPPNLLKQIRRKINTISTNDADDTKQCYETIHIQRAVPLISPRKGATF</sequence>
<dbReference type="AlphaFoldDB" id="A0A291B7L2"/>